<dbReference type="Pfam" id="PF03572">
    <property type="entry name" value="Peptidase_S41"/>
    <property type="match status" value="1"/>
</dbReference>
<evidence type="ECO:0000259" key="2">
    <source>
        <dbReference type="Pfam" id="PF03572"/>
    </source>
</evidence>
<evidence type="ECO:0000313" key="4">
    <source>
        <dbReference type="EMBL" id="CAK4035021.1"/>
    </source>
</evidence>
<keyword evidence="1" id="KW-0732">Signal</keyword>
<organism evidence="4 5">
    <name type="scientific">Lecanosticta acicola</name>
    <dbReference type="NCBI Taxonomy" id="111012"/>
    <lineage>
        <taxon>Eukaryota</taxon>
        <taxon>Fungi</taxon>
        <taxon>Dikarya</taxon>
        <taxon>Ascomycota</taxon>
        <taxon>Pezizomycotina</taxon>
        <taxon>Dothideomycetes</taxon>
        <taxon>Dothideomycetidae</taxon>
        <taxon>Mycosphaerellales</taxon>
        <taxon>Mycosphaerellaceae</taxon>
        <taxon>Lecanosticta</taxon>
    </lineage>
</organism>
<protein>
    <submittedName>
        <fullName evidence="4">Peptidase s41 family</fullName>
    </submittedName>
</protein>
<dbReference type="AlphaFoldDB" id="A0AAI8Z9S6"/>
<dbReference type="InterPro" id="IPR029045">
    <property type="entry name" value="ClpP/crotonase-like_dom_sf"/>
</dbReference>
<feature type="signal peptide" evidence="1">
    <location>
        <begin position="1"/>
        <end position="18"/>
    </location>
</feature>
<dbReference type="PANTHER" id="PTHR37049">
    <property type="entry name" value="PEPTIDASE S41 FAMILY PROTEIN"/>
    <property type="match status" value="1"/>
</dbReference>
<sequence length="849" mass="93019">MLPRSPLCFLPLLAAAQTEIPTPSFDINRYPSAPQETTCGDIVHANLYEDQFIFLASDIFDCLTSVPFNSAVALRYLGYLNQTYQYHATTAFVRNPPTEYRQDAFDFFAALQETVDRVNSQSYHNQYAFETAVQVMIRNLHDTHAFVYGDGSELPKLYVYDDLVAQVTTGARASAIANIHGMSAMDYVTSFAQQQSFGMVEPHTDWNQMMCSPAQDLFGLNSFSEAAPFYPGDQLTLTFENGSTVEDKWYALFGTPGFTGPLATGGDFYNFFVLGQYPANYNETWDDYYSNRTSDEAPLTAGGGDSISSNLTSWNGNSPAYPSDTISYQQDLGLFTDGALTGYFLAESSTAVLSLPTFEQYGDAVDTFSQAVTDFINNATQRKATNVIIDLQQNPGGAVPLAFSTFDSFFPNARPFSGSRMRSHHDANVLGQTFTSKAQTLGSDLSNENAPYVEGSEWTVTNRINAVTGSNFTSWGQYSGPQNFDGDTFFLVQQYDLSNPTFVEAAFEVDAEPCFYSRSCNRSQPWDAANIIVLTDGICGSTCSLFVEMMRERGVRSVALGGRPESGPMQVASGSRGAVSYSGDELHLDYADAIEINATAGASLPTQPPDTGIQGIYTGFTLRDQVQKNQSAPNQVLYLPADCRLYWTFANFYNYTRLWLDVHQAMFVDASLCVTGSRNATAPTTPPPSTKQTRSVITDHFIDGMTVADENETPTNDTSEDLHHGVRDDGTVPFPKFCDYTSRRPGQCDSGTSCRQINFACQACTDGSCPAPKPIGICVSRCYNGQGKTCPGLCQCKETAQGNGRTQNAAHGGNVKFTNGYCDPIWSDKDRNRVCNTILNNNLANLLGN</sequence>
<dbReference type="InterPro" id="IPR005151">
    <property type="entry name" value="Tail-specific_protease"/>
</dbReference>
<dbReference type="Pfam" id="PF23658">
    <property type="entry name" value="PDZ_CPAF_rel"/>
    <property type="match status" value="1"/>
</dbReference>
<dbReference type="EMBL" id="CAVMBE010000175">
    <property type="protein sequence ID" value="CAK4035021.1"/>
    <property type="molecule type" value="Genomic_DNA"/>
</dbReference>
<feature type="chain" id="PRO_5042587747" evidence="1">
    <location>
        <begin position="19"/>
        <end position="849"/>
    </location>
</feature>
<dbReference type="Gene3D" id="3.90.226.10">
    <property type="entry name" value="2-enoyl-CoA Hydratase, Chain A, domain 1"/>
    <property type="match status" value="1"/>
</dbReference>
<dbReference type="InterPro" id="IPR056186">
    <property type="entry name" value="PDZ_CPAF-rel"/>
</dbReference>
<feature type="domain" description="Tail specific protease" evidence="2">
    <location>
        <begin position="350"/>
        <end position="555"/>
    </location>
</feature>
<proteinExistence type="predicted"/>
<dbReference type="InterPro" id="IPR052766">
    <property type="entry name" value="S41A_metabolite_peptidase"/>
</dbReference>
<comment type="caution">
    <text evidence="4">The sequence shown here is derived from an EMBL/GenBank/DDBJ whole genome shotgun (WGS) entry which is preliminary data.</text>
</comment>
<gene>
    <name evidence="4" type="ORF">LECACI_7A010179</name>
</gene>
<evidence type="ECO:0000313" key="5">
    <source>
        <dbReference type="Proteomes" id="UP001296104"/>
    </source>
</evidence>
<reference evidence="4" key="1">
    <citation type="submission" date="2023-11" db="EMBL/GenBank/DDBJ databases">
        <authorList>
            <person name="Alioto T."/>
            <person name="Alioto T."/>
            <person name="Gomez Garrido J."/>
        </authorList>
    </citation>
    <scope>NUCLEOTIDE SEQUENCE</scope>
</reference>
<dbReference type="Proteomes" id="UP001296104">
    <property type="component" value="Unassembled WGS sequence"/>
</dbReference>
<evidence type="ECO:0000256" key="1">
    <source>
        <dbReference type="SAM" id="SignalP"/>
    </source>
</evidence>
<dbReference type="PANTHER" id="PTHR37049:SF5">
    <property type="entry name" value="TAIL SPECIFIC PROTEASE DOMAIN-CONTAINING PROTEIN"/>
    <property type="match status" value="1"/>
</dbReference>
<name>A0AAI8Z9S6_9PEZI</name>
<dbReference type="GO" id="GO:0006508">
    <property type="term" value="P:proteolysis"/>
    <property type="evidence" value="ECO:0007669"/>
    <property type="project" value="InterPro"/>
</dbReference>
<keyword evidence="5" id="KW-1185">Reference proteome</keyword>
<accession>A0AAI8Z9S6</accession>
<evidence type="ECO:0000259" key="3">
    <source>
        <dbReference type="Pfam" id="PF23658"/>
    </source>
</evidence>
<dbReference type="GO" id="GO:0008236">
    <property type="term" value="F:serine-type peptidase activity"/>
    <property type="evidence" value="ECO:0007669"/>
    <property type="project" value="InterPro"/>
</dbReference>
<dbReference type="SUPFAM" id="SSF52096">
    <property type="entry name" value="ClpP/crotonase"/>
    <property type="match status" value="1"/>
</dbReference>
<feature type="domain" description="CPAF-like PDZ" evidence="3">
    <location>
        <begin position="148"/>
        <end position="253"/>
    </location>
</feature>